<dbReference type="Gene3D" id="3.40.50.1820">
    <property type="entry name" value="alpha/beta hydrolase"/>
    <property type="match status" value="1"/>
</dbReference>
<reference evidence="3 4" key="1">
    <citation type="submission" date="2016-10" db="EMBL/GenBank/DDBJ databases">
        <authorList>
            <person name="de Groot N.N."/>
        </authorList>
    </citation>
    <scope>NUCLEOTIDE SEQUENCE [LARGE SCALE GENOMIC DNA]</scope>
    <source>
        <strain evidence="3 4">DSM 2784</strain>
    </source>
</reference>
<dbReference type="OrthoDB" id="9808398at2"/>
<dbReference type="Pfam" id="PF00561">
    <property type="entry name" value="Abhydrolase_1"/>
    <property type="match status" value="1"/>
</dbReference>
<gene>
    <name evidence="3" type="ORF">SAMN03080599_01301</name>
</gene>
<dbReference type="InterPro" id="IPR000073">
    <property type="entry name" value="AB_hydrolase_1"/>
</dbReference>
<evidence type="ECO:0000259" key="2">
    <source>
        <dbReference type="Pfam" id="PF00561"/>
    </source>
</evidence>
<dbReference type="RefSeq" id="WP_092590091.1">
    <property type="nucleotide sequence ID" value="NZ_FMWL01000005.1"/>
</dbReference>
<dbReference type="STRING" id="1120920.SAMN03080599_01301"/>
<evidence type="ECO:0000313" key="4">
    <source>
        <dbReference type="Proteomes" id="UP000199208"/>
    </source>
</evidence>
<dbReference type="GO" id="GO:0016787">
    <property type="term" value="F:hydrolase activity"/>
    <property type="evidence" value="ECO:0007669"/>
    <property type="project" value="UniProtKB-KW"/>
</dbReference>
<evidence type="ECO:0000313" key="3">
    <source>
        <dbReference type="EMBL" id="SCZ78567.1"/>
    </source>
</evidence>
<dbReference type="InterPro" id="IPR029058">
    <property type="entry name" value="AB_hydrolase_fold"/>
</dbReference>
<organism evidence="3 4">
    <name type="scientific">Acidaminobacter hydrogenoformans DSM 2784</name>
    <dbReference type="NCBI Taxonomy" id="1120920"/>
    <lineage>
        <taxon>Bacteria</taxon>
        <taxon>Bacillati</taxon>
        <taxon>Bacillota</taxon>
        <taxon>Clostridia</taxon>
        <taxon>Peptostreptococcales</taxon>
        <taxon>Acidaminobacteraceae</taxon>
        <taxon>Acidaminobacter</taxon>
    </lineage>
</organism>
<dbReference type="AlphaFoldDB" id="A0A1G5RXD1"/>
<sequence>MSSAKPEIANQVKTGAFQTNYHDQGQGFPVMLLHGSGPGVTAWANWRLVIPELAKNRRVIAPDLVGFGYTERPEHAEYNMTNWTKQVIELMDALNLEQVDLVGNSFGGGLAIKLAIEYPERIRRIVLMGSMGISFPITQGLDDVWGYKPSFENMRKMINLFAYNKDIVTDNLINLRYEASIEPGFQEAFSVMFPEPRQNGVESMASEEEKIKKIAHPALIVHGREDEVIPLENAYRLMTMIDDAQLHVFGHCGHWTQIEQTARFCKLVEDFLAE</sequence>
<proteinExistence type="predicted"/>
<dbReference type="GO" id="GO:0016020">
    <property type="term" value="C:membrane"/>
    <property type="evidence" value="ECO:0007669"/>
    <property type="project" value="TreeGrafter"/>
</dbReference>
<dbReference type="InterPro" id="IPR000639">
    <property type="entry name" value="Epox_hydrolase-like"/>
</dbReference>
<dbReference type="PANTHER" id="PTHR43798:SF31">
    <property type="entry name" value="AB HYDROLASE SUPERFAMILY PROTEIN YCLE"/>
    <property type="match status" value="1"/>
</dbReference>
<evidence type="ECO:0000256" key="1">
    <source>
        <dbReference type="ARBA" id="ARBA00022801"/>
    </source>
</evidence>
<dbReference type="SUPFAM" id="SSF53474">
    <property type="entry name" value="alpha/beta-Hydrolases"/>
    <property type="match status" value="1"/>
</dbReference>
<dbReference type="Proteomes" id="UP000199208">
    <property type="component" value="Unassembled WGS sequence"/>
</dbReference>
<feature type="domain" description="AB hydrolase-1" evidence="2">
    <location>
        <begin position="29"/>
        <end position="259"/>
    </location>
</feature>
<dbReference type="PANTHER" id="PTHR43798">
    <property type="entry name" value="MONOACYLGLYCEROL LIPASE"/>
    <property type="match status" value="1"/>
</dbReference>
<name>A0A1G5RXD1_9FIRM</name>
<keyword evidence="4" id="KW-1185">Reference proteome</keyword>
<keyword evidence="1 3" id="KW-0378">Hydrolase</keyword>
<dbReference type="EMBL" id="FMWL01000005">
    <property type="protein sequence ID" value="SCZ78567.1"/>
    <property type="molecule type" value="Genomic_DNA"/>
</dbReference>
<protein>
    <submittedName>
        <fullName evidence="3">2-hydroxymuconate semialdehyde hydrolase</fullName>
    </submittedName>
</protein>
<dbReference type="PRINTS" id="PR00412">
    <property type="entry name" value="EPOXHYDRLASE"/>
</dbReference>
<dbReference type="PRINTS" id="PR00111">
    <property type="entry name" value="ABHYDROLASE"/>
</dbReference>
<accession>A0A1G5RXD1</accession>
<dbReference type="InterPro" id="IPR050266">
    <property type="entry name" value="AB_hydrolase_sf"/>
</dbReference>